<accession>A0A133XSS7</accession>
<dbReference type="RefSeq" id="WP_269447856.1">
    <property type="nucleotide sequence ID" value="NZ_JASOZP010000044.1"/>
</dbReference>
<evidence type="ECO:0000313" key="1">
    <source>
        <dbReference type="EMBL" id="KXB33979.1"/>
    </source>
</evidence>
<sequence length="40" mass="4605">MSKKKSKKKKPQEALRKLAIAFALLNIIDKILDIILKLLE</sequence>
<organism evidence="1 2">
    <name type="scientific">Aerococcus christensenii</name>
    <dbReference type="NCBI Taxonomy" id="87541"/>
    <lineage>
        <taxon>Bacteria</taxon>
        <taxon>Bacillati</taxon>
        <taxon>Bacillota</taxon>
        <taxon>Bacilli</taxon>
        <taxon>Lactobacillales</taxon>
        <taxon>Aerococcaceae</taxon>
        <taxon>Aerococcus</taxon>
    </lineage>
</organism>
<evidence type="ECO:0000313" key="2">
    <source>
        <dbReference type="Proteomes" id="UP000070422"/>
    </source>
</evidence>
<proteinExistence type="predicted"/>
<dbReference type="AlphaFoldDB" id="A0A133XSS7"/>
<reference evidence="1 2" key="1">
    <citation type="submission" date="2016-01" db="EMBL/GenBank/DDBJ databases">
        <authorList>
            <person name="Oliw E.H."/>
        </authorList>
    </citation>
    <scope>NUCLEOTIDE SEQUENCE [LARGE SCALE GENOMIC DNA]</scope>
    <source>
        <strain evidence="1 2">KA00635</strain>
    </source>
</reference>
<protein>
    <submittedName>
        <fullName evidence="1">Uncharacterized protein</fullName>
    </submittedName>
</protein>
<comment type="caution">
    <text evidence="1">The sequence shown here is derived from an EMBL/GenBank/DDBJ whole genome shotgun (WGS) entry which is preliminary data.</text>
</comment>
<dbReference type="PATRIC" id="fig|87541.4.peg.1577"/>
<dbReference type="Proteomes" id="UP000070422">
    <property type="component" value="Unassembled WGS sequence"/>
</dbReference>
<dbReference type="EMBL" id="LSCQ01000088">
    <property type="protein sequence ID" value="KXB33979.1"/>
    <property type="molecule type" value="Genomic_DNA"/>
</dbReference>
<name>A0A133XSS7_9LACT</name>
<gene>
    <name evidence="1" type="ORF">HMPREF3187_01588</name>
</gene>